<evidence type="ECO:0000313" key="4">
    <source>
        <dbReference type="Proteomes" id="UP000494165"/>
    </source>
</evidence>
<evidence type="ECO:0000313" key="3">
    <source>
        <dbReference type="EMBL" id="CAB3384804.1"/>
    </source>
</evidence>
<dbReference type="EMBL" id="CADEPI010000372">
    <property type="protein sequence ID" value="CAB3384804.1"/>
    <property type="molecule type" value="Genomic_DNA"/>
</dbReference>
<dbReference type="Proteomes" id="UP000494165">
    <property type="component" value="Unassembled WGS sequence"/>
</dbReference>
<dbReference type="Pfam" id="PF03097">
    <property type="entry name" value="BRO1"/>
    <property type="match status" value="1"/>
</dbReference>
<keyword evidence="4" id="KW-1185">Reference proteome</keyword>
<feature type="domain" description="BRO1" evidence="2">
    <location>
        <begin position="1"/>
        <end position="295"/>
    </location>
</feature>
<reference evidence="3 4" key="1">
    <citation type="submission" date="2020-04" db="EMBL/GenBank/DDBJ databases">
        <authorList>
            <person name="Alioto T."/>
            <person name="Alioto T."/>
            <person name="Gomez Garrido J."/>
        </authorList>
    </citation>
    <scope>NUCLEOTIDE SEQUENCE [LARGE SCALE GENOMIC DNA]</scope>
</reference>
<dbReference type="PANTHER" id="PTHR23032">
    <property type="entry name" value="BRO1 DOMAIN-CONTAINING PROTEIN BROX"/>
    <property type="match status" value="1"/>
</dbReference>
<dbReference type="AlphaFoldDB" id="A0A8S1DXB4"/>
<dbReference type="OrthoDB" id="10266451at2759"/>
<proteinExistence type="inferred from homology"/>
<dbReference type="InterPro" id="IPR004328">
    <property type="entry name" value="BRO1_dom"/>
</dbReference>
<protein>
    <recommendedName>
        <fullName evidence="2">BRO1 domain-containing protein</fullName>
    </recommendedName>
</protein>
<evidence type="ECO:0000259" key="2">
    <source>
        <dbReference type="PROSITE" id="PS51180"/>
    </source>
</evidence>
<name>A0A8S1DXB4_9INSE</name>
<dbReference type="InterPro" id="IPR038499">
    <property type="entry name" value="BRO1_sf"/>
</dbReference>
<comment type="caution">
    <text evidence="3">The sequence shown here is derived from an EMBL/GenBank/DDBJ whole genome shotgun (WGS) entry which is preliminary data.</text>
</comment>
<sequence length="295" mass="33113">MAHWFHRNLFKATVPENFDLKMVALDTEALKICGDLKQCRKRLLELIPDANHSCETIDTVFNSYLSIVQGFLKSFDGDNRASKMRHSLVFKWTHTLLGNKPYAEQDFLYEVANMTMNVGIWFMKHASTIAGKDDITMDEAKEVHTSLRKAAGAFQLATQNMIPELVSHPEPGMDLDPRVAGAYLAQCTAEAQEVTVARAIELKHNASLIAALANETAKLFLDAENLLNTLNVKIVGQWRTYMQLKAAFYTACAYMYCGENCLILEKGGDAIRACQESQKFLDKYSKMEKTGSLIP</sequence>
<dbReference type="InterPro" id="IPR038898">
    <property type="entry name" value="BROX"/>
</dbReference>
<dbReference type="PROSITE" id="PS51180">
    <property type="entry name" value="BRO1"/>
    <property type="match status" value="1"/>
</dbReference>
<organism evidence="3 4">
    <name type="scientific">Cloeon dipterum</name>
    <dbReference type="NCBI Taxonomy" id="197152"/>
    <lineage>
        <taxon>Eukaryota</taxon>
        <taxon>Metazoa</taxon>
        <taxon>Ecdysozoa</taxon>
        <taxon>Arthropoda</taxon>
        <taxon>Hexapoda</taxon>
        <taxon>Insecta</taxon>
        <taxon>Pterygota</taxon>
        <taxon>Palaeoptera</taxon>
        <taxon>Ephemeroptera</taxon>
        <taxon>Pisciforma</taxon>
        <taxon>Baetidae</taxon>
        <taxon>Cloeon</taxon>
    </lineage>
</organism>
<accession>A0A8S1DXB4</accession>
<gene>
    <name evidence="3" type="ORF">CLODIP_2_CD13525</name>
</gene>
<comment type="similarity">
    <text evidence="1">Belongs to the BROX family.</text>
</comment>
<dbReference type="PANTHER" id="PTHR23032:SF13">
    <property type="entry name" value="BRO1 DOMAIN-CONTAINING PROTEIN BROX"/>
    <property type="match status" value="1"/>
</dbReference>
<dbReference type="Gene3D" id="1.25.40.280">
    <property type="entry name" value="alix/aip1 like domains"/>
    <property type="match status" value="1"/>
</dbReference>
<dbReference type="SMART" id="SM01041">
    <property type="entry name" value="BRO1"/>
    <property type="match status" value="1"/>
</dbReference>
<evidence type="ECO:0000256" key="1">
    <source>
        <dbReference type="ARBA" id="ARBA00008901"/>
    </source>
</evidence>